<feature type="domain" description="General stress protein FMN-binding split barrel" evidence="1">
    <location>
        <begin position="9"/>
        <end position="141"/>
    </location>
</feature>
<dbReference type="STRING" id="390807.SAMN04488095_2470"/>
<accession>A0A1I3QB43</accession>
<dbReference type="AlphaFoldDB" id="A0A1I3QB43"/>
<evidence type="ECO:0000313" key="2">
    <source>
        <dbReference type="EMBL" id="SFJ30819.1"/>
    </source>
</evidence>
<evidence type="ECO:0000313" key="3">
    <source>
        <dbReference type="Proteomes" id="UP000199110"/>
    </source>
</evidence>
<proteinExistence type="predicted"/>
<dbReference type="EMBL" id="FORA01000003">
    <property type="protein sequence ID" value="SFJ30819.1"/>
    <property type="molecule type" value="Genomic_DNA"/>
</dbReference>
<keyword evidence="3" id="KW-1185">Reference proteome</keyword>
<dbReference type="PANTHER" id="PTHR34818">
    <property type="entry name" value="PROTEIN BLI-3"/>
    <property type="match status" value="1"/>
</dbReference>
<protein>
    <submittedName>
        <fullName evidence="2">Pyridoxamine 5'-phosphate oxidase like</fullName>
    </submittedName>
</protein>
<dbReference type="OrthoDB" id="1432662at2"/>
<evidence type="ECO:0000259" key="1">
    <source>
        <dbReference type="Pfam" id="PF16242"/>
    </source>
</evidence>
<dbReference type="InterPro" id="IPR052917">
    <property type="entry name" value="Stress-Dev_Protein"/>
</dbReference>
<dbReference type="RefSeq" id="WP_092781015.1">
    <property type="nucleotide sequence ID" value="NZ_FORA01000003.1"/>
</dbReference>
<dbReference type="InterPro" id="IPR038725">
    <property type="entry name" value="YdaG_split_barrel_FMN-bd"/>
</dbReference>
<sequence>MTTPDKLESKFWKALKSDKTVMLSCDGALPRPMTAVAEDDHAPIWFFTAFDTDLGKVLKNGPRNGQLTLVSKGHDVWGSASGQLVVDNDREVIDRLWNPFVAAWYEGGKTDPNLCLVRMDAREAQVWENGSSLVAGIKMLMGSDPKQDFEDKTATVSLTD</sequence>
<reference evidence="2 3" key="1">
    <citation type="submission" date="2016-10" db="EMBL/GenBank/DDBJ databases">
        <authorList>
            <person name="de Groot N.N."/>
        </authorList>
    </citation>
    <scope>NUCLEOTIDE SEQUENCE [LARGE SCALE GENOMIC DNA]</scope>
    <source>
        <strain evidence="2 3">DSM 19073</strain>
    </source>
</reference>
<gene>
    <name evidence="2" type="ORF">SAMN04488095_2470</name>
</gene>
<name>A0A1I3QB43_9RHOB</name>
<dbReference type="Gene3D" id="2.30.110.10">
    <property type="entry name" value="Electron Transport, Fmn-binding Protein, Chain A"/>
    <property type="match status" value="1"/>
</dbReference>
<dbReference type="PANTHER" id="PTHR34818:SF1">
    <property type="entry name" value="PROTEIN BLI-3"/>
    <property type="match status" value="1"/>
</dbReference>
<dbReference type="Pfam" id="PF16242">
    <property type="entry name" value="Pyrid_ox_like"/>
    <property type="match status" value="1"/>
</dbReference>
<dbReference type="SUPFAM" id="SSF50475">
    <property type="entry name" value="FMN-binding split barrel"/>
    <property type="match status" value="1"/>
</dbReference>
<dbReference type="Proteomes" id="UP000199110">
    <property type="component" value="Unassembled WGS sequence"/>
</dbReference>
<dbReference type="InterPro" id="IPR012349">
    <property type="entry name" value="Split_barrel_FMN-bd"/>
</dbReference>
<organism evidence="2 3">
    <name type="scientific">Jannaschia pohangensis</name>
    <dbReference type="NCBI Taxonomy" id="390807"/>
    <lineage>
        <taxon>Bacteria</taxon>
        <taxon>Pseudomonadati</taxon>
        <taxon>Pseudomonadota</taxon>
        <taxon>Alphaproteobacteria</taxon>
        <taxon>Rhodobacterales</taxon>
        <taxon>Roseobacteraceae</taxon>
        <taxon>Jannaschia</taxon>
    </lineage>
</organism>